<dbReference type="EMBL" id="JBHUOZ010000003">
    <property type="protein sequence ID" value="MFD2920782.1"/>
    <property type="molecule type" value="Genomic_DNA"/>
</dbReference>
<gene>
    <name evidence="3" type="ORF">ACFS6H_13740</name>
</gene>
<dbReference type="RefSeq" id="WP_386099801.1">
    <property type="nucleotide sequence ID" value="NZ_JBHUOZ010000003.1"/>
</dbReference>
<dbReference type="SMART" id="SM00554">
    <property type="entry name" value="FAS1"/>
    <property type="match status" value="1"/>
</dbReference>
<keyword evidence="4" id="KW-1185">Reference proteome</keyword>
<evidence type="ECO:0000313" key="3">
    <source>
        <dbReference type="EMBL" id="MFD2920782.1"/>
    </source>
</evidence>
<evidence type="ECO:0000313" key="4">
    <source>
        <dbReference type="Proteomes" id="UP001597511"/>
    </source>
</evidence>
<keyword evidence="1" id="KW-0732">Signal</keyword>
<feature type="domain" description="FAS1" evidence="2">
    <location>
        <begin position="40"/>
        <end position="162"/>
    </location>
</feature>
<dbReference type="InterPro" id="IPR000782">
    <property type="entry name" value="FAS1_domain"/>
</dbReference>
<evidence type="ECO:0000256" key="1">
    <source>
        <dbReference type="SAM" id="SignalP"/>
    </source>
</evidence>
<protein>
    <submittedName>
        <fullName evidence="3">Fasciclin domain-containing protein</fullName>
    </submittedName>
</protein>
<reference evidence="4" key="1">
    <citation type="journal article" date="2019" name="Int. J. Syst. Evol. Microbiol.">
        <title>The Global Catalogue of Microorganisms (GCM) 10K type strain sequencing project: providing services to taxonomists for standard genome sequencing and annotation.</title>
        <authorList>
            <consortium name="The Broad Institute Genomics Platform"/>
            <consortium name="The Broad Institute Genome Sequencing Center for Infectious Disease"/>
            <person name="Wu L."/>
            <person name="Ma J."/>
        </authorList>
    </citation>
    <scope>NUCLEOTIDE SEQUENCE [LARGE SCALE GENOMIC DNA]</scope>
    <source>
        <strain evidence="4">KCTC 23299</strain>
    </source>
</reference>
<proteinExistence type="predicted"/>
<name>A0ABW6A666_9BACT</name>
<feature type="signal peptide" evidence="1">
    <location>
        <begin position="1"/>
        <end position="27"/>
    </location>
</feature>
<dbReference type="Gene3D" id="2.30.180.10">
    <property type="entry name" value="FAS1 domain"/>
    <property type="match status" value="1"/>
</dbReference>
<evidence type="ECO:0000259" key="2">
    <source>
        <dbReference type="PROSITE" id="PS50213"/>
    </source>
</evidence>
<dbReference type="PROSITE" id="PS51257">
    <property type="entry name" value="PROKAR_LIPOPROTEIN"/>
    <property type="match status" value="1"/>
</dbReference>
<dbReference type="InterPro" id="IPR050904">
    <property type="entry name" value="Adhesion/Biosynth-related"/>
</dbReference>
<dbReference type="PROSITE" id="PS50213">
    <property type="entry name" value="FAS1"/>
    <property type="match status" value="1"/>
</dbReference>
<comment type="caution">
    <text evidence="3">The sequence shown here is derived from an EMBL/GenBank/DDBJ whole genome shotgun (WGS) entry which is preliminary data.</text>
</comment>
<dbReference type="Pfam" id="PF02469">
    <property type="entry name" value="Fasciclin"/>
    <property type="match status" value="1"/>
</dbReference>
<dbReference type="Proteomes" id="UP001597511">
    <property type="component" value="Unassembled WGS sequence"/>
</dbReference>
<sequence>MMTRFKLNTFFTAALFLAVLFFTGCKKWDDHIATNDPKSDETLVQEIAKQANLSVFLDYIKRTGLDVLLNSSKTYTVWAPDNTAMAAIPATVVNNNDELKKYLSNFIAEQLFFTRDAVDSIRVPMLNGKRVYFYNTKLDDATLTSKDVAVKNGVLHIINAVVAPLPTVWEYLESTKTTYRQNEFISSLSFLRQDPALAEVQGIDPFTGETIYVPGTGMVTDNRFKDRIADLTKEDSVYTYFILANPAYNSEKARVAPYFKSDETTITDTNAAWTVVKDLVVSGYVNPGNLPAEVMATSGAKLPLSQAAIIATHKMSNGIVYILNACEPALEEKIKPAVVEGEHPYSFSSANGRRYYRERYNPLTGLNFNDLFIQTTGSANYISYLSNQVYTMKYKVYWVALNDYTAKTDNDNNSYGSLTAFQQKLVMDTITSATFAYRNVEPNKYEEIYIGDYINDKYDYKIPYLSGSGNQVTPATTKMFLVANTAAPFHLSLDYIKLVPVFE</sequence>
<dbReference type="PANTHER" id="PTHR10900:SF77">
    <property type="entry name" value="FI19380P1"/>
    <property type="match status" value="1"/>
</dbReference>
<dbReference type="SUPFAM" id="SSF82153">
    <property type="entry name" value="FAS1 domain"/>
    <property type="match status" value="1"/>
</dbReference>
<dbReference type="PANTHER" id="PTHR10900">
    <property type="entry name" value="PERIOSTIN-RELATED"/>
    <property type="match status" value="1"/>
</dbReference>
<accession>A0ABW6A666</accession>
<organism evidence="3 4">
    <name type="scientific">Terrimonas rubra</name>
    <dbReference type="NCBI Taxonomy" id="1035890"/>
    <lineage>
        <taxon>Bacteria</taxon>
        <taxon>Pseudomonadati</taxon>
        <taxon>Bacteroidota</taxon>
        <taxon>Chitinophagia</taxon>
        <taxon>Chitinophagales</taxon>
        <taxon>Chitinophagaceae</taxon>
        <taxon>Terrimonas</taxon>
    </lineage>
</organism>
<feature type="chain" id="PRO_5046598221" evidence="1">
    <location>
        <begin position="28"/>
        <end position="503"/>
    </location>
</feature>
<dbReference type="InterPro" id="IPR036378">
    <property type="entry name" value="FAS1_dom_sf"/>
</dbReference>